<comment type="similarity">
    <text evidence="1">Belongs to the anti-sigma-factor antagonist family.</text>
</comment>
<evidence type="ECO:0000313" key="4">
    <source>
        <dbReference type="Proteomes" id="UP001174909"/>
    </source>
</evidence>
<dbReference type="InterPro" id="IPR002645">
    <property type="entry name" value="STAS_dom"/>
</dbReference>
<gene>
    <name evidence="3" type="ORF">GBAR_LOCUS9093</name>
</gene>
<dbReference type="Pfam" id="PF01740">
    <property type="entry name" value="STAS"/>
    <property type="match status" value="1"/>
</dbReference>
<accession>A0AA35RPN7</accession>
<reference evidence="3" key="1">
    <citation type="submission" date="2023-03" db="EMBL/GenBank/DDBJ databases">
        <authorList>
            <person name="Steffen K."/>
            <person name="Cardenas P."/>
        </authorList>
    </citation>
    <scope>NUCLEOTIDE SEQUENCE</scope>
</reference>
<dbReference type="PROSITE" id="PS50801">
    <property type="entry name" value="STAS"/>
    <property type="match status" value="1"/>
</dbReference>
<dbReference type="EMBL" id="CASHTH010001376">
    <property type="protein sequence ID" value="CAI8014583.1"/>
    <property type="molecule type" value="Genomic_DNA"/>
</dbReference>
<dbReference type="Gene3D" id="3.30.750.24">
    <property type="entry name" value="STAS domain"/>
    <property type="match status" value="1"/>
</dbReference>
<evidence type="ECO:0000256" key="1">
    <source>
        <dbReference type="ARBA" id="ARBA00009013"/>
    </source>
</evidence>
<organism evidence="3 4">
    <name type="scientific">Geodia barretti</name>
    <name type="common">Barrett's horny sponge</name>
    <dbReference type="NCBI Taxonomy" id="519541"/>
    <lineage>
        <taxon>Eukaryota</taxon>
        <taxon>Metazoa</taxon>
        <taxon>Porifera</taxon>
        <taxon>Demospongiae</taxon>
        <taxon>Heteroscleromorpha</taxon>
        <taxon>Tetractinellida</taxon>
        <taxon>Astrophorina</taxon>
        <taxon>Geodiidae</taxon>
        <taxon>Geodia</taxon>
    </lineage>
</organism>
<proteinExistence type="inferred from homology"/>
<sequence>MATTIRQKDGVAILEPSGKIMGSSVSELREAITSQIDASETPRILINFDRVNMMDSSGLGTLMGAHVAATRKKGRIGVINVGTNIKNLIVRSRLVSIFEHFETEDAAVSALSSES</sequence>
<name>A0AA35RPN7_GEOBA</name>
<evidence type="ECO:0000313" key="3">
    <source>
        <dbReference type="EMBL" id="CAI8014583.1"/>
    </source>
</evidence>
<dbReference type="PANTHER" id="PTHR33495">
    <property type="entry name" value="ANTI-SIGMA FACTOR ANTAGONIST TM_1081-RELATED-RELATED"/>
    <property type="match status" value="1"/>
</dbReference>
<dbReference type="NCBIfam" id="TIGR00377">
    <property type="entry name" value="ant_ant_sig"/>
    <property type="match status" value="1"/>
</dbReference>
<dbReference type="InterPro" id="IPR036513">
    <property type="entry name" value="STAS_dom_sf"/>
</dbReference>
<dbReference type="GO" id="GO:0043856">
    <property type="term" value="F:anti-sigma factor antagonist activity"/>
    <property type="evidence" value="ECO:0007669"/>
    <property type="project" value="InterPro"/>
</dbReference>
<dbReference type="AlphaFoldDB" id="A0AA35RPN7"/>
<evidence type="ECO:0000259" key="2">
    <source>
        <dbReference type="PROSITE" id="PS50801"/>
    </source>
</evidence>
<protein>
    <submittedName>
        <fullName evidence="3">Anti-sigma F factor antagonist</fullName>
    </submittedName>
</protein>
<dbReference type="SUPFAM" id="SSF52091">
    <property type="entry name" value="SpoIIaa-like"/>
    <property type="match status" value="1"/>
</dbReference>
<dbReference type="InterPro" id="IPR003658">
    <property type="entry name" value="Anti-sigma_ant"/>
</dbReference>
<dbReference type="CDD" id="cd07043">
    <property type="entry name" value="STAS_anti-anti-sigma_factors"/>
    <property type="match status" value="1"/>
</dbReference>
<keyword evidence="4" id="KW-1185">Reference proteome</keyword>
<dbReference type="Proteomes" id="UP001174909">
    <property type="component" value="Unassembled WGS sequence"/>
</dbReference>
<feature type="domain" description="STAS" evidence="2">
    <location>
        <begin position="1"/>
        <end position="111"/>
    </location>
</feature>
<dbReference type="PANTHER" id="PTHR33495:SF2">
    <property type="entry name" value="ANTI-SIGMA FACTOR ANTAGONIST TM_1081-RELATED"/>
    <property type="match status" value="1"/>
</dbReference>
<comment type="caution">
    <text evidence="3">The sequence shown here is derived from an EMBL/GenBank/DDBJ whole genome shotgun (WGS) entry which is preliminary data.</text>
</comment>